<dbReference type="PANTHER" id="PTHR21530:SF7">
    <property type="entry name" value="TRAB DOMAIN-CONTAINING PROTEIN"/>
    <property type="match status" value="1"/>
</dbReference>
<reference evidence="3" key="3">
    <citation type="submission" date="2017-04" db="EMBL/GenBank/DDBJ databases">
        <title>Population genomics of picophytoplankton unveils novel chromosome hypervariability.</title>
        <authorList>
            <consortium name="DOE Joint Genome Institute"/>
            <person name="Blanc-Mathieu R."/>
            <person name="Krasovec M."/>
            <person name="Hebrard M."/>
            <person name="Yau S."/>
            <person name="Desgranges E."/>
            <person name="Martin J."/>
            <person name="Schackwitz W."/>
            <person name="Kuo A."/>
            <person name="Salin G."/>
            <person name="Donnadieu C."/>
            <person name="Desdevises Y."/>
            <person name="Sanchez-Ferandin S."/>
            <person name="Moreau H."/>
            <person name="Rivals E."/>
            <person name="Grigoriev I.V."/>
            <person name="Grimsley N."/>
            <person name="Eyre-Walker A."/>
            <person name="Piganeau G."/>
        </authorList>
    </citation>
    <scope>NUCLEOTIDE SEQUENCE [LARGE SCALE GENOMIC DNA]</scope>
    <source>
        <strain evidence="3">RCC 1115</strain>
    </source>
</reference>
<dbReference type="InterPro" id="IPR046345">
    <property type="entry name" value="TraB_PrgY-like"/>
</dbReference>
<proteinExistence type="predicted"/>
<sequence length="486" mass="52100">MGVDGDAIDPIDFPPGISLERTHGINVLRVRDHPLDVPKCLKTLSHPASGADVRVIGSAHVSADSAREVRRVITENKPDLVVIELDGDRLKALLRSASEERPAAHAARRVATPREALRTMMAGEIPLVVGSLGYAVVGAVLDCRPGAEFIAAVESARDVGATVVLGDRSQKATIGRLYARVRRGSTEFDRLVSSKETVYETNGPEAGEDESPLSPSSSLDARQTRRANVIAAKLPQVARIMEKAGCKNSEAVVKTSLEVLDSALKGMPIRVDDLLKVRKCAKRVVEFVRVESFNGNPMFTPGSQKGGQKESIMDWATKQTVVRERDLILATALQRDPTVQSIVGVVGAGHVEGISKLWDEIESSDSKKKFNEYLNEWPEDAKPMDYTNRIITSVIGAAALTTIVRRGSPRSVKLAGAFVGTVLTVGAVGTYIGVSGLVALGRVAVAIEDASIRAAELGNREDSAHAPGAFRNIIVRDAAVPFNKNQ</sequence>
<accession>A0A1Y5IIH3</accession>
<evidence type="ECO:0000313" key="4">
    <source>
        <dbReference type="Proteomes" id="UP000009170"/>
    </source>
</evidence>
<dbReference type="Proteomes" id="UP000195557">
    <property type="component" value="Unassembled WGS sequence"/>
</dbReference>
<accession>Q01B55</accession>
<name>Q01B55_OSTTA</name>
<protein>
    <submittedName>
        <fullName evidence="2">Pheromone shutdown, TraB</fullName>
    </submittedName>
    <submittedName>
        <fullName evidence="3">Signaling protein</fullName>
    </submittedName>
</protein>
<gene>
    <name evidence="3" type="ORF">BE221DRAFT_202633</name>
    <name evidence="2" type="ORF">OT_ostta04g01845</name>
</gene>
<dbReference type="AlphaFoldDB" id="Q01B55"/>
<dbReference type="OrthoDB" id="510339at2759"/>
<dbReference type="InParanoid" id="Q01B55"/>
<dbReference type="CDD" id="cd14726">
    <property type="entry name" value="TraB_PrgY-like"/>
    <property type="match status" value="1"/>
</dbReference>
<reference evidence="2" key="2">
    <citation type="journal article" date="2014" name="BMC Genomics">
        <title>An improved genome of the model marine alga Ostreococcus tauri unfolds by assessing Illumina de novo assemblies.</title>
        <authorList>
            <person name="Blanc-Mathieu R."/>
            <person name="Verhelst B."/>
            <person name="Derelle E."/>
            <person name="Rombauts S."/>
            <person name="Bouget F.Y."/>
            <person name="Carre I."/>
            <person name="Chateau A."/>
            <person name="Eyre-Walker A."/>
            <person name="Grimsley N."/>
            <person name="Moreau H."/>
            <person name="Piegu B."/>
            <person name="Rivals E."/>
            <person name="Schackwitz W."/>
            <person name="Van de Peer Y."/>
            <person name="Piganeau G."/>
        </authorList>
    </citation>
    <scope>NUCLEOTIDE SEQUENCE</scope>
    <source>
        <strain evidence="2">RCC4221</strain>
    </source>
</reference>
<keyword evidence="4" id="KW-1185">Reference proteome</keyword>
<dbReference type="Proteomes" id="UP000009170">
    <property type="component" value="Unassembled WGS sequence"/>
</dbReference>
<dbReference type="EMBL" id="CAID01000004">
    <property type="protein sequence ID" value="CAL51592.1"/>
    <property type="molecule type" value="Genomic_DNA"/>
</dbReference>
<feature type="region of interest" description="Disordered" evidence="1">
    <location>
        <begin position="195"/>
        <end position="221"/>
    </location>
</feature>
<evidence type="ECO:0000256" key="1">
    <source>
        <dbReference type="SAM" id="MobiDB-lite"/>
    </source>
</evidence>
<organism evidence="2 4">
    <name type="scientific">Ostreococcus tauri</name>
    <name type="common">Marine green alga</name>
    <dbReference type="NCBI Taxonomy" id="70448"/>
    <lineage>
        <taxon>Eukaryota</taxon>
        <taxon>Viridiplantae</taxon>
        <taxon>Chlorophyta</taxon>
        <taxon>Mamiellophyceae</taxon>
        <taxon>Mamiellales</taxon>
        <taxon>Bathycoccaceae</taxon>
        <taxon>Ostreococcus</taxon>
    </lineage>
</organism>
<dbReference type="RefSeq" id="XP_003078712.1">
    <property type="nucleotide sequence ID" value="XM_003078664.1"/>
</dbReference>
<dbReference type="EMBL" id="KZ155771">
    <property type="protein sequence ID" value="OUS49378.1"/>
    <property type="molecule type" value="Genomic_DNA"/>
</dbReference>
<evidence type="ECO:0000313" key="2">
    <source>
        <dbReference type="EMBL" id="CAL51592.1"/>
    </source>
</evidence>
<dbReference type="PANTHER" id="PTHR21530">
    <property type="entry name" value="PHEROMONE SHUTDOWN PROTEIN"/>
    <property type="match status" value="1"/>
</dbReference>
<dbReference type="KEGG" id="ota:OT_ostta04g01845"/>
<dbReference type="OMA" id="ERTHGIN"/>
<evidence type="ECO:0000313" key="3">
    <source>
        <dbReference type="EMBL" id="OUS49378.1"/>
    </source>
</evidence>
<accession>A0A454XTH4</accession>
<dbReference type="GeneID" id="9833896"/>
<reference evidence="2 4" key="1">
    <citation type="journal article" date="2006" name="Proc. Natl. Acad. Sci. U.S.A.">
        <title>Genome analysis of the smallest free-living eukaryote Ostreococcus tauri unveils many unique features.</title>
        <authorList>
            <person name="Derelle E."/>
            <person name="Ferraz C."/>
            <person name="Rombauts S."/>
            <person name="Rouze P."/>
            <person name="Worden A.Z."/>
            <person name="Robbens S."/>
            <person name="Partensky F."/>
            <person name="Degroeve S."/>
            <person name="Echeynie S."/>
            <person name="Cooke R."/>
            <person name="Saeys Y."/>
            <person name="Wuyts J."/>
            <person name="Jabbari K."/>
            <person name="Bowler C."/>
            <person name="Panaud O."/>
            <person name="Piegu B."/>
            <person name="Ball S.G."/>
            <person name="Ral J.-P."/>
            <person name="Bouget F.-Y."/>
            <person name="Piganeau G."/>
            <person name="De Baets B."/>
            <person name="Picard A."/>
            <person name="Delseny M."/>
            <person name="Demaille J."/>
            <person name="Van de Peer Y."/>
            <person name="Moreau H."/>
        </authorList>
    </citation>
    <scope>NUCLEOTIDE SEQUENCE [LARGE SCALE GENOMIC DNA]</scope>
    <source>
        <strain evidence="2 4">OTTH0595</strain>
    </source>
</reference>